<gene>
    <name evidence="4" type="ORF">NDK47_12275</name>
</gene>
<dbReference type="InterPro" id="IPR020904">
    <property type="entry name" value="Sc_DH/Rdtase_CS"/>
</dbReference>
<dbReference type="Proteomes" id="UP001056500">
    <property type="component" value="Chromosome"/>
</dbReference>
<keyword evidence="4" id="KW-0560">Oxidoreductase</keyword>
<sequence>MQTNLLQNKVALITGGASGIGLAIAEKMFEAGCHLAIADIDLGKAEVAIMSMAEREQQKKIAIQADLSETESIRHMVATCEQSMGPVDILVNNAGFQYVAPIETCDPRQFQKLIEVMLVGPFVATQAVFAQMKERGWGRIINISSINGKMGAPFKAGYCSAKHGIIGLTRVTAMEAADSGVTCNAICPGYVDTPLVRNQLSDLAKSYQLAEGEVLEEVILRHVPQHRLLEAGEIGNLAVYLASDLATGITGQAVNISGGYVMH</sequence>
<evidence type="ECO:0000256" key="1">
    <source>
        <dbReference type="ARBA" id="ARBA00006484"/>
    </source>
</evidence>
<evidence type="ECO:0000313" key="4">
    <source>
        <dbReference type="EMBL" id="USG68001.1"/>
    </source>
</evidence>
<dbReference type="InterPro" id="IPR057326">
    <property type="entry name" value="KR_dom"/>
</dbReference>
<dbReference type="InterPro" id="IPR011294">
    <property type="entry name" value="3-OHbutyrate_DH"/>
</dbReference>
<dbReference type="InterPro" id="IPR050259">
    <property type="entry name" value="SDR"/>
</dbReference>
<dbReference type="RefSeq" id="WP_251875236.1">
    <property type="nucleotide sequence ID" value="NZ_CP098755.1"/>
</dbReference>
<comment type="similarity">
    <text evidence="1 2">Belongs to the short-chain dehydrogenases/reductases (SDR) family.</text>
</comment>
<dbReference type="NCBIfam" id="NF009093">
    <property type="entry name" value="PRK12429.1"/>
    <property type="match status" value="1"/>
</dbReference>
<dbReference type="PANTHER" id="PTHR42879">
    <property type="entry name" value="3-OXOACYL-(ACYL-CARRIER-PROTEIN) REDUCTASE"/>
    <property type="match status" value="1"/>
</dbReference>
<proteinExistence type="inferred from homology"/>
<accession>A0ABY4WLH4</accession>
<dbReference type="EC" id="1.1.1.30" evidence="4"/>
<dbReference type="InterPro" id="IPR002347">
    <property type="entry name" value="SDR_fam"/>
</dbReference>
<dbReference type="GO" id="GO:0003858">
    <property type="term" value="F:3-hydroxybutyrate dehydrogenase activity"/>
    <property type="evidence" value="ECO:0007669"/>
    <property type="project" value="UniProtKB-EC"/>
</dbReference>
<protein>
    <submittedName>
        <fullName evidence="4">3-hydroxybutyrate dehydrogenase</fullName>
        <ecNumber evidence="4">1.1.1.30</ecNumber>
    </submittedName>
</protein>
<name>A0ABY4WLH4_9BACL</name>
<dbReference type="NCBIfam" id="TIGR01963">
    <property type="entry name" value="PHB_DH"/>
    <property type="match status" value="1"/>
</dbReference>
<dbReference type="Pfam" id="PF00106">
    <property type="entry name" value="adh_short"/>
    <property type="match status" value="1"/>
</dbReference>
<dbReference type="PANTHER" id="PTHR42879:SF2">
    <property type="entry name" value="3-OXOACYL-[ACYL-CARRIER-PROTEIN] REDUCTASE FABG"/>
    <property type="match status" value="1"/>
</dbReference>
<dbReference type="SUPFAM" id="SSF51735">
    <property type="entry name" value="NAD(P)-binding Rossmann-fold domains"/>
    <property type="match status" value="1"/>
</dbReference>
<dbReference type="InterPro" id="IPR036291">
    <property type="entry name" value="NAD(P)-bd_dom_sf"/>
</dbReference>
<organism evidence="4 5">
    <name type="scientific">Brevibacillus ruminantium</name>
    <dbReference type="NCBI Taxonomy" id="2950604"/>
    <lineage>
        <taxon>Bacteria</taxon>
        <taxon>Bacillati</taxon>
        <taxon>Bacillota</taxon>
        <taxon>Bacilli</taxon>
        <taxon>Bacillales</taxon>
        <taxon>Paenibacillaceae</taxon>
        <taxon>Brevibacillus</taxon>
    </lineage>
</organism>
<feature type="domain" description="Ketoreductase" evidence="3">
    <location>
        <begin position="9"/>
        <end position="180"/>
    </location>
</feature>
<keyword evidence="5" id="KW-1185">Reference proteome</keyword>
<dbReference type="SMART" id="SM00822">
    <property type="entry name" value="PKS_KR"/>
    <property type="match status" value="1"/>
</dbReference>
<dbReference type="PRINTS" id="PR00080">
    <property type="entry name" value="SDRFAMILY"/>
</dbReference>
<evidence type="ECO:0000313" key="5">
    <source>
        <dbReference type="Proteomes" id="UP001056500"/>
    </source>
</evidence>
<evidence type="ECO:0000256" key="2">
    <source>
        <dbReference type="RuleBase" id="RU000363"/>
    </source>
</evidence>
<dbReference type="PROSITE" id="PS00061">
    <property type="entry name" value="ADH_SHORT"/>
    <property type="match status" value="1"/>
</dbReference>
<dbReference type="PRINTS" id="PR00081">
    <property type="entry name" value="GDHRDH"/>
</dbReference>
<dbReference type="Gene3D" id="3.40.50.720">
    <property type="entry name" value="NAD(P)-binding Rossmann-like Domain"/>
    <property type="match status" value="1"/>
</dbReference>
<dbReference type="EMBL" id="CP098755">
    <property type="protein sequence ID" value="USG68001.1"/>
    <property type="molecule type" value="Genomic_DNA"/>
</dbReference>
<reference evidence="4" key="1">
    <citation type="submission" date="2022-06" db="EMBL/GenBank/DDBJ databases">
        <title>Genome sequencing of Brevibacillus sp. BB3-R1.</title>
        <authorList>
            <person name="Heo J."/>
            <person name="Lee D."/>
            <person name="Won M."/>
            <person name="Han B.-H."/>
            <person name="Hong S.-B."/>
            <person name="Kwon S.-W."/>
        </authorList>
    </citation>
    <scope>NUCLEOTIDE SEQUENCE</scope>
    <source>
        <strain evidence="4">BB3-R1</strain>
    </source>
</reference>
<evidence type="ECO:0000259" key="3">
    <source>
        <dbReference type="SMART" id="SM00822"/>
    </source>
</evidence>